<reference evidence="2" key="1">
    <citation type="journal article" date="2020" name="Fungal Divers.">
        <title>Resolving the Mortierellaceae phylogeny through synthesis of multi-gene phylogenetics and phylogenomics.</title>
        <authorList>
            <person name="Vandepol N."/>
            <person name="Liber J."/>
            <person name="Desiro A."/>
            <person name="Na H."/>
            <person name="Kennedy M."/>
            <person name="Barry K."/>
            <person name="Grigoriev I.V."/>
            <person name="Miller A.N."/>
            <person name="O'Donnell K."/>
            <person name="Stajich J.E."/>
            <person name="Bonito G."/>
        </authorList>
    </citation>
    <scope>NUCLEOTIDE SEQUENCE</scope>
    <source>
        <strain evidence="2">REB-010B</strain>
    </source>
</reference>
<gene>
    <name evidence="2" type="ORF">BGZ99_010134</name>
</gene>
<sequence length="143" mass="13986">MHSFLSFPFWLSSTRLLNGKLYLELLGRMVYFLTFVQTAGTPLSGGLAWSTRFTITDTTGNTGTLAPTGASGANPGGNGTIVTGVVTVPATTPTGGASTPSGSSSAPTGTGAAAKPNGASSVSITAMSAAAAAVVGAVSAMIL</sequence>
<dbReference type="Proteomes" id="UP000738325">
    <property type="component" value="Unassembled WGS sequence"/>
</dbReference>
<dbReference type="EMBL" id="JAAAIP010000919">
    <property type="protein sequence ID" value="KAG0311469.1"/>
    <property type="molecule type" value="Genomic_DNA"/>
</dbReference>
<protein>
    <submittedName>
        <fullName evidence="2">Uncharacterized protein</fullName>
    </submittedName>
</protein>
<evidence type="ECO:0000313" key="2">
    <source>
        <dbReference type="EMBL" id="KAG0311469.1"/>
    </source>
</evidence>
<feature type="region of interest" description="Disordered" evidence="1">
    <location>
        <begin position="89"/>
        <end position="117"/>
    </location>
</feature>
<evidence type="ECO:0000313" key="3">
    <source>
        <dbReference type="Proteomes" id="UP000738325"/>
    </source>
</evidence>
<comment type="caution">
    <text evidence="2">The sequence shown here is derived from an EMBL/GenBank/DDBJ whole genome shotgun (WGS) entry which is preliminary data.</text>
</comment>
<proteinExistence type="predicted"/>
<name>A0A9P6R7K2_9FUNG</name>
<keyword evidence="3" id="KW-1185">Reference proteome</keyword>
<organism evidence="2 3">
    <name type="scientific">Dissophora globulifera</name>
    <dbReference type="NCBI Taxonomy" id="979702"/>
    <lineage>
        <taxon>Eukaryota</taxon>
        <taxon>Fungi</taxon>
        <taxon>Fungi incertae sedis</taxon>
        <taxon>Mucoromycota</taxon>
        <taxon>Mortierellomycotina</taxon>
        <taxon>Mortierellomycetes</taxon>
        <taxon>Mortierellales</taxon>
        <taxon>Mortierellaceae</taxon>
        <taxon>Dissophora</taxon>
    </lineage>
</organism>
<accession>A0A9P6R7K2</accession>
<evidence type="ECO:0000256" key="1">
    <source>
        <dbReference type="SAM" id="MobiDB-lite"/>
    </source>
</evidence>
<dbReference type="AlphaFoldDB" id="A0A9P6R7K2"/>